<dbReference type="Gene3D" id="3.30.420.40">
    <property type="match status" value="1"/>
</dbReference>
<dbReference type="Pfam" id="PF02541">
    <property type="entry name" value="Ppx-GppA"/>
    <property type="match status" value="1"/>
</dbReference>
<gene>
    <name evidence="2" type="ORF">SAMN04515666_101730</name>
</gene>
<proteinExistence type="predicted"/>
<evidence type="ECO:0000313" key="2">
    <source>
        <dbReference type="EMBL" id="SEK52533.1"/>
    </source>
</evidence>
<dbReference type="STRING" id="1036779.SAMN04515666_101730"/>
<dbReference type="PANTHER" id="PTHR30005:SF0">
    <property type="entry name" value="RETROGRADE REGULATION PROTEIN 2"/>
    <property type="match status" value="1"/>
</dbReference>
<organism evidence="2 3">
    <name type="scientific">Bosea lupini</name>
    <dbReference type="NCBI Taxonomy" id="1036779"/>
    <lineage>
        <taxon>Bacteria</taxon>
        <taxon>Pseudomonadati</taxon>
        <taxon>Pseudomonadota</taxon>
        <taxon>Alphaproteobacteria</taxon>
        <taxon>Hyphomicrobiales</taxon>
        <taxon>Boseaceae</taxon>
        <taxon>Bosea</taxon>
    </lineage>
</organism>
<dbReference type="InterPro" id="IPR043129">
    <property type="entry name" value="ATPase_NBD"/>
</dbReference>
<dbReference type="CDD" id="cd24054">
    <property type="entry name" value="ASKHA_NBD_AaPPX-GppA_MtPPX2-like"/>
    <property type="match status" value="1"/>
</dbReference>
<dbReference type="InterPro" id="IPR050273">
    <property type="entry name" value="GppA/Ppx_hydrolase"/>
</dbReference>
<dbReference type="PANTHER" id="PTHR30005">
    <property type="entry name" value="EXOPOLYPHOSPHATASE"/>
    <property type="match status" value="1"/>
</dbReference>
<sequence>MTVEDRQDSDRPLVAVVPLPGERPAPPDAVRFAPAPFQRPHPTTYAALDLGTNNCRLLIARPAQHGFRVVDAFSRIVRLGEGLGASGKLCDDAMDRAVEALKVCKSKMDHRGVTRARLITTEACRAATNGIEFVRRVGEEARLELEIVDQRTEASLAVTGCAALAAPEAGAVIVFDIGGGSTEIVWLGGREAGRDPASRIREWASLPIGVVSVAERYGGIEVGREKFERMVTDCSEALAPFAAKAAAARNAPNFHLLGTSGTVTTVAGIHLRLPRYDRRQVDGLWMQDRDICSVIDELVAMDYAQRQANACIGRERADLVLAGCAIFEAIRRAFPSPKVRIADRGLREGILLRMMHEDRAWWRRRQ</sequence>
<name>A0A1H7HQ83_9HYPH</name>
<dbReference type="InterPro" id="IPR003695">
    <property type="entry name" value="Ppx_GppA_N"/>
</dbReference>
<dbReference type="Gene3D" id="3.30.420.150">
    <property type="entry name" value="Exopolyphosphatase. Domain 2"/>
    <property type="match status" value="1"/>
</dbReference>
<dbReference type="GO" id="GO:0016462">
    <property type="term" value="F:pyrophosphatase activity"/>
    <property type="evidence" value="ECO:0007669"/>
    <property type="project" value="TreeGrafter"/>
</dbReference>
<dbReference type="AlphaFoldDB" id="A0A1H7HQ83"/>
<dbReference type="Proteomes" id="UP000199664">
    <property type="component" value="Unassembled WGS sequence"/>
</dbReference>
<dbReference type="RefSeq" id="WP_244543678.1">
    <property type="nucleotide sequence ID" value="NZ_FOAN01000001.1"/>
</dbReference>
<protein>
    <submittedName>
        <fullName evidence="2">Exopolyphosphatase / guanosine-5'-triphosphate,3'-diphosphate pyrophosphatase</fullName>
    </submittedName>
</protein>
<reference evidence="3" key="1">
    <citation type="submission" date="2016-10" db="EMBL/GenBank/DDBJ databases">
        <authorList>
            <person name="Varghese N."/>
            <person name="Submissions S."/>
        </authorList>
    </citation>
    <scope>NUCLEOTIDE SEQUENCE [LARGE SCALE GENOMIC DNA]</scope>
    <source>
        <strain evidence="3">LMG 26383,CCUG 61248,R- 45681</strain>
    </source>
</reference>
<dbReference type="SUPFAM" id="SSF53067">
    <property type="entry name" value="Actin-like ATPase domain"/>
    <property type="match status" value="2"/>
</dbReference>
<feature type="domain" description="Ppx/GppA phosphatase N-terminal" evidence="1">
    <location>
        <begin position="59"/>
        <end position="357"/>
    </location>
</feature>
<evidence type="ECO:0000259" key="1">
    <source>
        <dbReference type="Pfam" id="PF02541"/>
    </source>
</evidence>
<evidence type="ECO:0000313" key="3">
    <source>
        <dbReference type="Proteomes" id="UP000199664"/>
    </source>
</evidence>
<keyword evidence="3" id="KW-1185">Reference proteome</keyword>
<accession>A0A1H7HQ83</accession>
<dbReference type="EMBL" id="FOAN01000001">
    <property type="protein sequence ID" value="SEK52533.1"/>
    <property type="molecule type" value="Genomic_DNA"/>
</dbReference>